<dbReference type="Proteomes" id="UP000492821">
    <property type="component" value="Unassembled WGS sequence"/>
</dbReference>
<protein>
    <submittedName>
        <fullName evidence="4">Secreted protein</fullName>
    </submittedName>
</protein>
<feature type="region of interest" description="Disordered" evidence="1">
    <location>
        <begin position="229"/>
        <end position="259"/>
    </location>
</feature>
<name>A0A7E4UQP8_PANRE</name>
<feature type="signal peptide" evidence="2">
    <location>
        <begin position="1"/>
        <end position="22"/>
    </location>
</feature>
<proteinExistence type="predicted"/>
<keyword evidence="3" id="KW-1185">Reference proteome</keyword>
<evidence type="ECO:0000313" key="4">
    <source>
        <dbReference type="WBParaSite" id="Pan_g11683.t1"/>
    </source>
</evidence>
<keyword evidence="2" id="KW-0732">Signal</keyword>
<evidence type="ECO:0000313" key="3">
    <source>
        <dbReference type="Proteomes" id="UP000492821"/>
    </source>
</evidence>
<dbReference type="AlphaFoldDB" id="A0A7E4UQP8"/>
<feature type="chain" id="PRO_5028979748" evidence="2">
    <location>
        <begin position="23"/>
        <end position="286"/>
    </location>
</feature>
<organism evidence="3 4">
    <name type="scientific">Panagrellus redivivus</name>
    <name type="common">Microworm</name>
    <dbReference type="NCBI Taxonomy" id="6233"/>
    <lineage>
        <taxon>Eukaryota</taxon>
        <taxon>Metazoa</taxon>
        <taxon>Ecdysozoa</taxon>
        <taxon>Nematoda</taxon>
        <taxon>Chromadorea</taxon>
        <taxon>Rhabditida</taxon>
        <taxon>Tylenchina</taxon>
        <taxon>Panagrolaimomorpha</taxon>
        <taxon>Panagrolaimoidea</taxon>
        <taxon>Panagrolaimidae</taxon>
        <taxon>Panagrellus</taxon>
    </lineage>
</organism>
<reference evidence="3" key="1">
    <citation type="journal article" date="2013" name="Genetics">
        <title>The draft genome and transcriptome of Panagrellus redivivus are shaped by the harsh demands of a free-living lifestyle.</title>
        <authorList>
            <person name="Srinivasan J."/>
            <person name="Dillman A.R."/>
            <person name="Macchietto M.G."/>
            <person name="Heikkinen L."/>
            <person name="Lakso M."/>
            <person name="Fracchia K.M."/>
            <person name="Antoshechkin I."/>
            <person name="Mortazavi A."/>
            <person name="Wong G."/>
            <person name="Sternberg P.W."/>
        </authorList>
    </citation>
    <scope>NUCLEOTIDE SEQUENCE [LARGE SCALE GENOMIC DNA]</scope>
    <source>
        <strain evidence="3">MT8872</strain>
    </source>
</reference>
<reference evidence="4" key="2">
    <citation type="submission" date="2020-10" db="UniProtKB">
        <authorList>
            <consortium name="WormBaseParasite"/>
        </authorList>
    </citation>
    <scope>IDENTIFICATION</scope>
</reference>
<evidence type="ECO:0000256" key="2">
    <source>
        <dbReference type="SAM" id="SignalP"/>
    </source>
</evidence>
<accession>A0A7E4UQP8</accession>
<sequence>MPRLNALLCLAFGFTFLVGTDAAVGNADNCVINFTVVTYPEQDRYKALMKTFTNENNVTLTMVEGSTVVSFNDPENTEYRDYSVSESNRHGSNWFSRRFPQDIHFNWTKSFVEYDGKDLIAVNQDGTAFRVSDVKNDDIKKVNDYKPKCVPRNGEHCLFDPYTKKTESREMAIVNTFCQFYVAKRDRKFFIGDGTKEVCLGKVADADDKGVYSIHHVLVKPDNTTTCGITTTPQPASIDPGSDPLNPNGGPPKKSDSASSTALRAKPFVSLVLCAIGGIFLKTIVV</sequence>
<evidence type="ECO:0000256" key="1">
    <source>
        <dbReference type="SAM" id="MobiDB-lite"/>
    </source>
</evidence>
<dbReference type="WBParaSite" id="Pan_g11683.t1">
    <property type="protein sequence ID" value="Pan_g11683.t1"/>
    <property type="gene ID" value="Pan_g11683"/>
</dbReference>